<reference evidence="1 2" key="1">
    <citation type="journal article" date="2023" name="Nucleic Acids Res.">
        <title>The hologenome of Daphnia magna reveals possible DNA methylation and microbiome-mediated evolution of the host genome.</title>
        <authorList>
            <person name="Chaturvedi A."/>
            <person name="Li X."/>
            <person name="Dhandapani V."/>
            <person name="Marshall H."/>
            <person name="Kissane S."/>
            <person name="Cuenca-Cambronero M."/>
            <person name="Asole G."/>
            <person name="Calvet F."/>
            <person name="Ruiz-Romero M."/>
            <person name="Marangio P."/>
            <person name="Guigo R."/>
            <person name="Rago D."/>
            <person name="Mirbahai L."/>
            <person name="Eastwood N."/>
            <person name="Colbourne J.K."/>
            <person name="Zhou J."/>
            <person name="Mallon E."/>
            <person name="Orsini L."/>
        </authorList>
    </citation>
    <scope>NUCLEOTIDE SEQUENCE [LARGE SCALE GENOMIC DNA]</scope>
    <source>
        <strain evidence="1">LRV0_1</strain>
    </source>
</reference>
<evidence type="ECO:0000313" key="2">
    <source>
        <dbReference type="Proteomes" id="UP001234178"/>
    </source>
</evidence>
<organism evidence="1 2">
    <name type="scientific">Daphnia magna</name>
    <dbReference type="NCBI Taxonomy" id="35525"/>
    <lineage>
        <taxon>Eukaryota</taxon>
        <taxon>Metazoa</taxon>
        <taxon>Ecdysozoa</taxon>
        <taxon>Arthropoda</taxon>
        <taxon>Crustacea</taxon>
        <taxon>Branchiopoda</taxon>
        <taxon>Diplostraca</taxon>
        <taxon>Cladocera</taxon>
        <taxon>Anomopoda</taxon>
        <taxon>Daphniidae</taxon>
        <taxon>Daphnia</taxon>
    </lineage>
</organism>
<dbReference type="EMBL" id="JAOYFB010000003">
    <property type="protein sequence ID" value="KAK4010301.1"/>
    <property type="molecule type" value="Genomic_DNA"/>
</dbReference>
<keyword evidence="2" id="KW-1185">Reference proteome</keyword>
<gene>
    <name evidence="1" type="ORF">OUZ56_019446</name>
</gene>
<sequence>MSENVKTPQGGDYSILRSRLELIILIYRLPCGRNHFDIPYHHLPVSNQMESITCRVIQSRKLSIDSVAEYLLFLQLYDQYKLDCVRKGKTPNGLPVFLSNLKDAQRVTEHSSVSADVAVSGLVNTDSPFKSSESCNSGVVSRQKMIAKRFNTSNTFKMHIYLMPHIGWLGTRASKQEKSNLADIYVSQRVVDFNVENTEEENYDAILKVYRDISLVSFVAQRADGNAKTLHFLPTLKSAELRKVLT</sequence>
<name>A0ABQ9ZBL5_9CRUS</name>
<proteinExistence type="predicted"/>
<dbReference type="Proteomes" id="UP001234178">
    <property type="component" value="Unassembled WGS sequence"/>
</dbReference>
<protein>
    <submittedName>
        <fullName evidence="1">Uncharacterized protein</fullName>
    </submittedName>
</protein>
<evidence type="ECO:0000313" key="1">
    <source>
        <dbReference type="EMBL" id="KAK4010301.1"/>
    </source>
</evidence>
<accession>A0ABQ9ZBL5</accession>
<comment type="caution">
    <text evidence="1">The sequence shown here is derived from an EMBL/GenBank/DDBJ whole genome shotgun (WGS) entry which is preliminary data.</text>
</comment>